<organism evidence="13 14">
    <name type="scientific">Lachnellula cervina</name>
    <dbReference type="NCBI Taxonomy" id="1316786"/>
    <lineage>
        <taxon>Eukaryota</taxon>
        <taxon>Fungi</taxon>
        <taxon>Dikarya</taxon>
        <taxon>Ascomycota</taxon>
        <taxon>Pezizomycotina</taxon>
        <taxon>Leotiomycetes</taxon>
        <taxon>Helotiales</taxon>
        <taxon>Lachnaceae</taxon>
        <taxon>Lachnellula</taxon>
    </lineage>
</organism>
<feature type="region of interest" description="Disordered" evidence="9">
    <location>
        <begin position="378"/>
        <end position="468"/>
    </location>
</feature>
<comment type="function">
    <text evidence="7 8">DNA-dependent RNA polymerase catalyzes the transcription of DNA into RNA using the four ribonucleoside triphosphates as substrates. Specific core component of RNA polymerase III which synthesizes small RNAs, such as 5S rRNA and tRNAs.</text>
</comment>
<evidence type="ECO:0000256" key="7">
    <source>
        <dbReference type="ARBA" id="ARBA00025127"/>
    </source>
</evidence>
<dbReference type="Pfam" id="PF05645">
    <property type="entry name" value="RNA_pol_Rpc82"/>
    <property type="match status" value="1"/>
</dbReference>
<dbReference type="GO" id="GO:0003697">
    <property type="term" value="F:single-stranded DNA binding"/>
    <property type="evidence" value="ECO:0007669"/>
    <property type="project" value="UniProtKB-UniRule"/>
</dbReference>
<dbReference type="AlphaFoldDB" id="A0A7D8Z1L3"/>
<name>A0A7D8Z1L3_9HELO</name>
<protein>
    <recommendedName>
        <fullName evidence="8">DNA-directed RNA polymerase III subunit RPC3</fullName>
        <shortName evidence="8">RNA polymerase III subunit C3</shortName>
    </recommendedName>
</protein>
<dbReference type="OrthoDB" id="272392at2759"/>
<evidence type="ECO:0000259" key="10">
    <source>
        <dbReference type="Pfam" id="PF05645"/>
    </source>
</evidence>
<dbReference type="GO" id="GO:0005666">
    <property type="term" value="C:RNA polymerase III complex"/>
    <property type="evidence" value="ECO:0007669"/>
    <property type="project" value="UniProtKB-UniRule"/>
</dbReference>
<evidence type="ECO:0000256" key="8">
    <source>
        <dbReference type="RuleBase" id="RU367076"/>
    </source>
</evidence>
<dbReference type="PANTHER" id="PTHR12949">
    <property type="entry name" value="RNA POLYMERASE III DNA DIRECTED -RELATED"/>
    <property type="match status" value="1"/>
</dbReference>
<dbReference type="InterPro" id="IPR008806">
    <property type="entry name" value="RNA_pol_III_Rpc82_C"/>
</dbReference>
<reference evidence="13 14" key="1">
    <citation type="submission" date="2018-05" db="EMBL/GenBank/DDBJ databases">
        <title>Whole genome sequencing for identification of molecular markers to develop diagnostic detection tools for the regulated plant pathogen Lachnellula willkommii.</title>
        <authorList>
            <person name="Giroux E."/>
            <person name="Bilodeau G."/>
        </authorList>
    </citation>
    <scope>NUCLEOTIDE SEQUENCE [LARGE SCALE GENOMIC DNA]</scope>
    <source>
        <strain evidence="13 14">CBS 625.97</strain>
    </source>
</reference>
<feature type="domain" description="DNA-directed RNA polymerase III subunit RPC3 winged-helix" evidence="12">
    <location>
        <begin position="510"/>
        <end position="587"/>
    </location>
</feature>
<dbReference type="Gene3D" id="1.10.10.10">
    <property type="entry name" value="Winged helix-like DNA-binding domain superfamily/Winged helix DNA-binding domain"/>
    <property type="match status" value="2"/>
</dbReference>
<dbReference type="EMBL" id="QGMG01000260">
    <property type="protein sequence ID" value="TVY55246.1"/>
    <property type="molecule type" value="Genomic_DNA"/>
</dbReference>
<comment type="subunit">
    <text evidence="3 8">Component of the RNA polymerase III (Pol III) complex consisting of 17 subunits.</text>
</comment>
<dbReference type="Proteomes" id="UP000481288">
    <property type="component" value="Unassembled WGS sequence"/>
</dbReference>
<keyword evidence="5 8" id="KW-0804">Transcription</keyword>
<evidence type="ECO:0000256" key="4">
    <source>
        <dbReference type="ARBA" id="ARBA00022478"/>
    </source>
</evidence>
<dbReference type="GO" id="GO:0006351">
    <property type="term" value="P:DNA-templated transcription"/>
    <property type="evidence" value="ECO:0007669"/>
    <property type="project" value="InterPro"/>
</dbReference>
<comment type="caution">
    <text evidence="13">The sequence shown here is derived from an EMBL/GenBank/DDBJ whole genome shotgun (WGS) entry which is preliminary data.</text>
</comment>
<dbReference type="InterPro" id="IPR055207">
    <property type="entry name" value="POLR3C_WHD"/>
</dbReference>
<evidence type="ECO:0000256" key="5">
    <source>
        <dbReference type="ARBA" id="ARBA00023163"/>
    </source>
</evidence>
<evidence type="ECO:0000256" key="2">
    <source>
        <dbReference type="ARBA" id="ARBA00006835"/>
    </source>
</evidence>
<feature type="compositionally biased region" description="Basic and acidic residues" evidence="9">
    <location>
        <begin position="459"/>
        <end position="468"/>
    </location>
</feature>
<dbReference type="InterPro" id="IPR013197">
    <property type="entry name" value="RNA_pol_III_RPC82-rel_HTH"/>
</dbReference>
<keyword evidence="4 8" id="KW-0240">DNA-directed RNA polymerase</keyword>
<evidence type="ECO:0000313" key="13">
    <source>
        <dbReference type="EMBL" id="TVY55246.1"/>
    </source>
</evidence>
<proteinExistence type="inferred from homology"/>
<feature type="domain" description="RNA polymerase III Rpc82 C -terminal" evidence="10">
    <location>
        <begin position="166"/>
        <end position="496"/>
    </location>
</feature>
<evidence type="ECO:0000256" key="1">
    <source>
        <dbReference type="ARBA" id="ARBA00004123"/>
    </source>
</evidence>
<comment type="similarity">
    <text evidence="2 8">Belongs to the RNA polymerase beta chain family.</text>
</comment>
<feature type="region of interest" description="Disordered" evidence="9">
    <location>
        <begin position="251"/>
        <end position="273"/>
    </location>
</feature>
<evidence type="ECO:0000313" key="14">
    <source>
        <dbReference type="Proteomes" id="UP000481288"/>
    </source>
</evidence>
<dbReference type="InterPro" id="IPR036388">
    <property type="entry name" value="WH-like_DNA-bd_sf"/>
</dbReference>
<feature type="domain" description="RNA polymerase III subunit RPC82-related helix-turn-helix" evidence="11">
    <location>
        <begin position="9"/>
        <end position="69"/>
    </location>
</feature>
<dbReference type="PANTHER" id="PTHR12949:SF0">
    <property type="entry name" value="DNA-DIRECTED RNA POLYMERASE III SUBUNIT RPC3"/>
    <property type="match status" value="1"/>
</dbReference>
<keyword evidence="14" id="KW-1185">Reference proteome</keyword>
<evidence type="ECO:0000259" key="11">
    <source>
        <dbReference type="Pfam" id="PF08221"/>
    </source>
</evidence>
<comment type="subcellular location">
    <subcellularLocation>
        <location evidence="1 8">Nucleus</location>
    </subcellularLocation>
</comment>
<dbReference type="InterPro" id="IPR039748">
    <property type="entry name" value="RPC3"/>
</dbReference>
<dbReference type="Pfam" id="PF22536">
    <property type="entry name" value="WHD_POLR3C"/>
    <property type="match status" value="1"/>
</dbReference>
<keyword evidence="6 8" id="KW-0539">Nucleus</keyword>
<evidence type="ECO:0000256" key="3">
    <source>
        <dbReference type="ARBA" id="ARBA00011206"/>
    </source>
</evidence>
<sequence>MSRSQNAVELCALLVDETYGELTSRIFTILLRRGKLPIPEISRHTRLGPKATRNGLAVLIQQNLVYYHAGKKGPTLYEVNDGAAYALARSGKVIEFVESRYGAFARDVVQNLLLFGHTKVSDLAEAYASQQKQAANGKSNGHPVANGVNGHTNGNIGSGGHMDGLLVELLELGLIEPVVQRMFRNPADIKDELEADITANEIAGGSIKGSSKKKEQLQGIVDERLKRIEMEDCEWRSKVLKRPVNGVLTNGVNGSNKKRRLSHGGSVNGDHNYEDDGTRLDVGYLSFLKQNESPNLVIRINHEKCAVLLRNSQLVEAVKNRLGDTTSQIYAELLKHLEKKIPKCAYGMTEDEYQDRPTVSTRDVASSLSKSVNVSLGIGKTIGEGPKSEEVAGAKLGSPPVNRKRKAGDLEGSGNEDEGDPPINGNGNSHEVDQDVDDVFADAPAVKPPKRPKVTFQDKLPEPEGLHSREDRIYHIKEHMALLADDQYGFLKKEADGQARVIQKIREAEIDKLVLEMFGPAGHRLVRMLRQLGKLDEKQLKDTTLMKQKDIRTKLAEMQLSGWVDIQEVPKDSSRGANNNRVIFLWFFDNERCSLLVLDQTYKSMSRLLHRLNVERRRAKSVLELTHRSDIRDKPPEEYLSPTQLNELHAFQDREEMLLGQLGRLDEIVGIFKDY</sequence>
<dbReference type="Pfam" id="PF08221">
    <property type="entry name" value="HTH_9"/>
    <property type="match status" value="1"/>
</dbReference>
<evidence type="ECO:0000256" key="9">
    <source>
        <dbReference type="SAM" id="MobiDB-lite"/>
    </source>
</evidence>
<evidence type="ECO:0000259" key="12">
    <source>
        <dbReference type="Pfam" id="PF22536"/>
    </source>
</evidence>
<gene>
    <name evidence="13" type="primary">rpc82</name>
    <name evidence="13" type="ORF">LCER1_G001615</name>
</gene>
<accession>A0A7D8Z1L3</accession>
<evidence type="ECO:0000256" key="6">
    <source>
        <dbReference type="ARBA" id="ARBA00023242"/>
    </source>
</evidence>